<feature type="compositionally biased region" description="Polar residues" evidence="3">
    <location>
        <begin position="1347"/>
        <end position="1394"/>
    </location>
</feature>
<keyword evidence="6" id="KW-1185">Reference proteome</keyword>
<accession>A0A1E1K5L0</accession>
<feature type="compositionally biased region" description="Low complexity" evidence="3">
    <location>
        <begin position="14"/>
        <end position="28"/>
    </location>
</feature>
<feature type="compositionally biased region" description="Low complexity" evidence="3">
    <location>
        <begin position="325"/>
        <end position="338"/>
    </location>
</feature>
<dbReference type="GO" id="GO:0003712">
    <property type="term" value="F:transcription coregulator activity"/>
    <property type="evidence" value="ECO:0007669"/>
    <property type="project" value="InterPro"/>
</dbReference>
<name>A0A1E1K5L0_9HELO</name>
<dbReference type="Gene3D" id="1.10.246.20">
    <property type="entry name" value="Coactivator CBP, KIX domain"/>
    <property type="match status" value="1"/>
</dbReference>
<feature type="compositionally biased region" description="Polar residues" evidence="3">
    <location>
        <begin position="191"/>
        <end position="211"/>
    </location>
</feature>
<protein>
    <submittedName>
        <fullName evidence="5">Related to tpa inducible protein</fullName>
    </submittedName>
</protein>
<feature type="compositionally biased region" description="Gly residues" evidence="3">
    <location>
        <begin position="29"/>
        <end position="43"/>
    </location>
</feature>
<evidence type="ECO:0000313" key="5">
    <source>
        <dbReference type="EMBL" id="CZS93375.1"/>
    </source>
</evidence>
<feature type="compositionally biased region" description="Polar residues" evidence="3">
    <location>
        <begin position="1238"/>
        <end position="1259"/>
    </location>
</feature>
<feature type="domain" description="Mediator complex subunit 15 KIX" evidence="4">
    <location>
        <begin position="67"/>
        <end position="146"/>
    </location>
</feature>
<organism evidence="5 6">
    <name type="scientific">Rhynchosporium graminicola</name>
    <dbReference type="NCBI Taxonomy" id="2792576"/>
    <lineage>
        <taxon>Eukaryota</taxon>
        <taxon>Fungi</taxon>
        <taxon>Dikarya</taxon>
        <taxon>Ascomycota</taxon>
        <taxon>Pezizomycotina</taxon>
        <taxon>Leotiomycetes</taxon>
        <taxon>Helotiales</taxon>
        <taxon>Ploettnerulaceae</taxon>
        <taxon>Rhynchosporium</taxon>
    </lineage>
</organism>
<evidence type="ECO:0000256" key="2">
    <source>
        <dbReference type="ARBA" id="ARBA00023242"/>
    </source>
</evidence>
<feature type="region of interest" description="Disordered" evidence="3">
    <location>
        <begin position="1330"/>
        <end position="1439"/>
    </location>
</feature>
<keyword evidence="2" id="KW-0539">Nucleus</keyword>
<feature type="compositionally biased region" description="Low complexity" evidence="3">
    <location>
        <begin position="831"/>
        <end position="861"/>
    </location>
</feature>
<feature type="region of interest" description="Disordered" evidence="3">
    <location>
        <begin position="1465"/>
        <end position="1487"/>
    </location>
</feature>
<dbReference type="InterPro" id="IPR036529">
    <property type="entry name" value="KIX_dom_sf"/>
</dbReference>
<gene>
    <name evidence="5" type="ORF">RCO7_07735</name>
</gene>
<feature type="region of interest" description="Disordered" evidence="3">
    <location>
        <begin position="320"/>
        <end position="376"/>
    </location>
</feature>
<dbReference type="Proteomes" id="UP000178129">
    <property type="component" value="Unassembled WGS sequence"/>
</dbReference>
<dbReference type="InParanoid" id="A0A1E1K5L0"/>
<feature type="region of interest" description="Disordered" evidence="3">
    <location>
        <begin position="1135"/>
        <end position="1221"/>
    </location>
</feature>
<feature type="compositionally biased region" description="Polar residues" evidence="3">
    <location>
        <begin position="1185"/>
        <end position="1199"/>
    </location>
</feature>
<dbReference type="GO" id="GO:0005634">
    <property type="term" value="C:nucleus"/>
    <property type="evidence" value="ECO:0007669"/>
    <property type="project" value="UniProtKB-SubCell"/>
</dbReference>
<evidence type="ECO:0000256" key="3">
    <source>
        <dbReference type="SAM" id="MobiDB-lite"/>
    </source>
</evidence>
<dbReference type="EMBL" id="FJUW01000007">
    <property type="protein sequence ID" value="CZS93375.1"/>
    <property type="molecule type" value="Genomic_DNA"/>
</dbReference>
<feature type="compositionally biased region" description="Polar residues" evidence="3">
    <location>
        <begin position="882"/>
        <end position="929"/>
    </location>
</feature>
<feature type="region of interest" description="Disordered" evidence="3">
    <location>
        <begin position="148"/>
        <end position="167"/>
    </location>
</feature>
<feature type="compositionally biased region" description="Low complexity" evidence="3">
    <location>
        <begin position="970"/>
        <end position="987"/>
    </location>
</feature>
<feature type="region of interest" description="Disordered" evidence="3">
    <location>
        <begin position="1"/>
        <end position="45"/>
    </location>
</feature>
<feature type="region of interest" description="Disordered" evidence="3">
    <location>
        <begin position="404"/>
        <end position="540"/>
    </location>
</feature>
<dbReference type="Pfam" id="PF16987">
    <property type="entry name" value="KIX_2"/>
    <property type="match status" value="1"/>
</dbReference>
<evidence type="ECO:0000256" key="1">
    <source>
        <dbReference type="ARBA" id="ARBA00004123"/>
    </source>
</evidence>
<feature type="compositionally biased region" description="Polar residues" evidence="3">
    <location>
        <begin position="346"/>
        <end position="358"/>
    </location>
</feature>
<feature type="region of interest" description="Disordered" evidence="3">
    <location>
        <begin position="830"/>
        <end position="991"/>
    </location>
</feature>
<feature type="region of interest" description="Disordered" evidence="3">
    <location>
        <begin position="1233"/>
        <end position="1282"/>
    </location>
</feature>
<feature type="compositionally biased region" description="Basic and acidic residues" evidence="3">
    <location>
        <begin position="1264"/>
        <end position="1274"/>
    </location>
</feature>
<evidence type="ECO:0000313" key="6">
    <source>
        <dbReference type="Proteomes" id="UP000178129"/>
    </source>
</evidence>
<evidence type="ECO:0000259" key="4">
    <source>
        <dbReference type="Pfam" id="PF16987"/>
    </source>
</evidence>
<proteinExistence type="predicted"/>
<feature type="compositionally biased region" description="Low complexity" evidence="3">
    <location>
        <begin position="433"/>
        <end position="462"/>
    </location>
</feature>
<comment type="caution">
    <text evidence="5">The sequence shown here is derived from an EMBL/GenBank/DDBJ whole genome shotgun (WGS) entry which is preliminary data.</text>
</comment>
<feature type="compositionally biased region" description="Low complexity" evidence="3">
    <location>
        <begin position="1166"/>
        <end position="1181"/>
    </location>
</feature>
<reference evidence="6" key="1">
    <citation type="submission" date="2016-03" db="EMBL/GenBank/DDBJ databases">
        <authorList>
            <person name="Ploux O."/>
        </authorList>
    </citation>
    <scope>NUCLEOTIDE SEQUENCE [LARGE SCALE GENOMIC DNA]</scope>
    <source>
        <strain evidence="6">UK7</strain>
    </source>
</reference>
<feature type="region of interest" description="Disordered" evidence="3">
    <location>
        <begin position="175"/>
        <end position="228"/>
    </location>
</feature>
<dbReference type="InterPro" id="IPR036546">
    <property type="entry name" value="MED15_KIX"/>
</dbReference>
<feature type="compositionally biased region" description="Polar residues" evidence="3">
    <location>
        <begin position="463"/>
        <end position="475"/>
    </location>
</feature>
<comment type="subcellular location">
    <subcellularLocation>
        <location evidence="1">Nucleus</location>
    </subcellularLocation>
</comment>
<sequence>MDPFQQMGGGPNPAQIMAQQQQQQQRLVQGGGGGAGGGAGAGGAQAPSQIQSMIFSTLQQQTGALTGWRTQVLPNERMGLIFNVIGNLRLASQNQPNPTNLSRMIEIAMKFEKDLFDKCQNKDVYKQEVQMKLEQLLERRSQNQASMQQQIHQQAHMQAQNQQAQAQQQMLMNQNNMSGQGPRVMPPQPPQQGFSHLQRQMQASPLSGQQPPQAPMGLPNQGPPQNMAQNQQQFVPMPQQQNLVGRPNNGQQLTQQDNAVVNELTSRLMAQANEDDKNNLRVSLQQRMDPAQLTKYQAQGVDPVFIYYRNQAIMRLRNERGRSMQQAQAQQQQQQQLQNVPVAPQMQPQRSMNPSPMNGQALPPTSGGGNQEFGSFMGNMENLVAQQQQQGVLAQEAGQMVVPASVPPRNGTPQPGMAGQGIDMVPNPNSRAQQQQQIFNAQQIQQQRMQHAQQQQQQHQTQVRLNAQQKAQQSNGLRGQPGGMGPGPNPPQQSPAMATLNAPLRGLSQPVSHPEPQVNPNAQFGQPLDPRFMQGNRPSPANGMTFANINPAMLQNMPPEAQRTLANLPPEKLNEVVKQWHETRNVQMNAANMAGGRPQMSMQGLGQVRPGQQMPPGPFNPQNGGNQFMMGNPGQRPSQPMAAGMNPQQQQQQQQQMVLQQQMANLRENQMQPRGPQNAPQLDQRTVQGMDNIEVPQVFLNHASMPQGSPPEVKKWGQLKQWVSQNPMLAGTNSLEAVKQLQRMHYAQAVRNRQGQNGMQAGVQGHSSVAPNAPVMVAPVAPMNAVNSANVPGAGQIRQPTAQDILTMRTHPSGRFAQATDDQIRTMFMKQQHQQLQQRQGHGQEQGQGQMTPQQHQQRQQIMASQLSRMQQASGQPPHMTGQPNLSQAGQVQTRPGQVPKQNAGPQPNTETGAALTNPNSNRPTSRAQPNARNAAQSSPPPQAPKNLKRASSDDVIEVPNPNAQQPSLPVQEPVQQPRQQITQQQVAAMDPETRKRYENALRNAQNSNQGQKVWTDRLAVISREEQAKLPPTLPEIPMDEELKKKTAKALMSVLPMMNNVSRAMTRLFVIQHDEPQLRRFLQARFRYAKQFRGEFAQPNPILRDNLSIGIPEVENIASMLAAIVQKLSAMFPNMKKPDGAAKNQQASAPQGELQHAQPAQPPTPLNAANLHQQQQQLSKLQHQRSNSRNSNTPAAPTSSQPPFPLGATSPHGTPAYAGKNPLKQEDLHIPARKKQKQYSTPVPGQITPGSNPSPQVSKAVSPDMKRQPSDIKQRSKPSLCCSEPECDRHNVGFESPEALKAHTQEEHIRPLENPFKYVQENLATALGLDEHGQLKKPATSGVAENGESTTKMTSSDSRQGQTPDVKGESTSAGATPMNRQVSMTRQGSVTGVKTNLPPKSVPPKDTVGKAQPGQKDATRPKESQAEAAAPDPWANSIIDPHDLFQSFQPLETGAGGAISDMNVYRSITPNDTPESSKDGISEPNSDITDGVALDISLDMFDDAYNPFGPIDDGLFDMSGFGLNCQDDVPMFDVDPPAVNYHSWDDLVDPSVLDKPFSFETGLFSMDANYDPLSI</sequence>
<dbReference type="STRING" id="914237.A0A1E1K5L0"/>
<feature type="compositionally biased region" description="Polar residues" evidence="3">
    <location>
        <begin position="862"/>
        <end position="875"/>
    </location>
</feature>
<dbReference type="GO" id="GO:0006355">
    <property type="term" value="P:regulation of DNA-templated transcription"/>
    <property type="evidence" value="ECO:0007669"/>
    <property type="project" value="InterPro"/>
</dbReference>